<sequence>MSSFRSTPSPVPCTKPGVKSFLENDGELCPYHVMEAAMSGQHHEASATGCSGLRLVAQLRDHHYHHHLFDPRALLLH</sequence>
<dbReference type="Proteomes" id="UP000315295">
    <property type="component" value="Unassembled WGS sequence"/>
</dbReference>
<comment type="caution">
    <text evidence="1">The sequence shown here is derived from an EMBL/GenBank/DDBJ whole genome shotgun (WGS) entry which is preliminary data.</text>
</comment>
<accession>A0A540K6L3</accession>
<organism evidence="1 2">
    <name type="scientific">Malus baccata</name>
    <name type="common">Siberian crab apple</name>
    <name type="synonym">Pyrus baccata</name>
    <dbReference type="NCBI Taxonomy" id="106549"/>
    <lineage>
        <taxon>Eukaryota</taxon>
        <taxon>Viridiplantae</taxon>
        <taxon>Streptophyta</taxon>
        <taxon>Embryophyta</taxon>
        <taxon>Tracheophyta</taxon>
        <taxon>Spermatophyta</taxon>
        <taxon>Magnoliopsida</taxon>
        <taxon>eudicotyledons</taxon>
        <taxon>Gunneridae</taxon>
        <taxon>Pentapetalae</taxon>
        <taxon>rosids</taxon>
        <taxon>fabids</taxon>
        <taxon>Rosales</taxon>
        <taxon>Rosaceae</taxon>
        <taxon>Amygdaloideae</taxon>
        <taxon>Maleae</taxon>
        <taxon>Malus</taxon>
    </lineage>
</organism>
<protein>
    <submittedName>
        <fullName evidence="1">Uncharacterized protein</fullName>
    </submittedName>
</protein>
<gene>
    <name evidence="1" type="ORF">C1H46_044600</name>
</gene>
<name>A0A540K6L3_MALBA</name>
<evidence type="ECO:0000313" key="2">
    <source>
        <dbReference type="Proteomes" id="UP000315295"/>
    </source>
</evidence>
<keyword evidence="2" id="KW-1185">Reference proteome</keyword>
<proteinExistence type="predicted"/>
<evidence type="ECO:0000313" key="1">
    <source>
        <dbReference type="EMBL" id="TQD69866.1"/>
    </source>
</evidence>
<dbReference type="EMBL" id="VIEB01002374">
    <property type="protein sequence ID" value="TQD69866.1"/>
    <property type="molecule type" value="Genomic_DNA"/>
</dbReference>
<reference evidence="1 2" key="1">
    <citation type="journal article" date="2019" name="G3 (Bethesda)">
        <title>Sequencing of a Wild Apple (Malus baccata) Genome Unravels the Differences Between Cultivated and Wild Apple Species Regarding Disease Resistance and Cold Tolerance.</title>
        <authorList>
            <person name="Chen X."/>
        </authorList>
    </citation>
    <scope>NUCLEOTIDE SEQUENCE [LARGE SCALE GENOMIC DNA]</scope>
    <source>
        <strain evidence="2">cv. Shandingzi</strain>
        <tissue evidence="1">Leaves</tissue>
    </source>
</reference>
<dbReference type="AlphaFoldDB" id="A0A540K6L3"/>